<dbReference type="AlphaFoldDB" id="A0AAV5QGC1"/>
<dbReference type="RefSeq" id="XP_064850419.1">
    <property type="nucleotide sequence ID" value="XM_064994347.1"/>
</dbReference>
<feature type="region of interest" description="Disordered" evidence="6">
    <location>
        <begin position="1"/>
        <end position="20"/>
    </location>
</feature>
<evidence type="ECO:0000256" key="3">
    <source>
        <dbReference type="ARBA" id="ARBA00022692"/>
    </source>
</evidence>
<dbReference type="EMBL" id="BTFZ01000001">
    <property type="protein sequence ID" value="GMM33419.1"/>
    <property type="molecule type" value="Genomic_DNA"/>
</dbReference>
<evidence type="ECO:0000256" key="2">
    <source>
        <dbReference type="ARBA" id="ARBA00006945"/>
    </source>
</evidence>
<gene>
    <name evidence="8" type="ORF">DASC09_007440</name>
</gene>
<evidence type="ECO:0000256" key="5">
    <source>
        <dbReference type="ARBA" id="ARBA00023136"/>
    </source>
</evidence>
<feature type="transmembrane region" description="Helical" evidence="7">
    <location>
        <begin position="203"/>
        <end position="221"/>
    </location>
</feature>
<feature type="transmembrane region" description="Helical" evidence="7">
    <location>
        <begin position="164"/>
        <end position="183"/>
    </location>
</feature>
<name>A0AAV5QGC1_9ASCO</name>
<dbReference type="Pfam" id="PF02077">
    <property type="entry name" value="SURF4"/>
    <property type="match status" value="1"/>
</dbReference>
<keyword evidence="5 7" id="KW-0472">Membrane</keyword>
<accession>A0AAV5QGC1</accession>
<evidence type="ECO:0000256" key="6">
    <source>
        <dbReference type="SAM" id="MobiDB-lite"/>
    </source>
</evidence>
<keyword evidence="3 7" id="KW-0812">Transmembrane</keyword>
<feature type="transmembrane region" description="Helical" evidence="7">
    <location>
        <begin position="227"/>
        <end position="247"/>
    </location>
</feature>
<sequence length="317" mass="35450">MSAQFRPQAAAGSAPGFQPQYGGYQPQYQYGSSQSASQNGDLAKNLGEKFELYSNKVEELVDAYSGPVKPYVPAIGRFLMVATFYEDAIRIVSQWSDQVFYLNTYRHIPYFIVVSFLFVNVVVMAIASTMLIGRKRPDISTCVLIGVVLSQGFFYGLFTESSFLLRSFSVIGGLLLAFSDSIVKDRRSLAGLPMVDSKDNKRYFLLAGRIMLVLLFIGFTFSSSWTFGKFFIIMIGSLACISIVIGFKTKFSAVVLGFLLSAYNISVNYFWAYGYKDPQRDFLRYEFFQTLSIVGGLLLIVNTGAGELSIDEKKKIY</sequence>
<feature type="transmembrane region" description="Helical" evidence="7">
    <location>
        <begin position="139"/>
        <end position="158"/>
    </location>
</feature>
<dbReference type="PROSITE" id="PS01339">
    <property type="entry name" value="SURF4"/>
    <property type="match status" value="1"/>
</dbReference>
<proteinExistence type="inferred from homology"/>
<evidence type="ECO:0000256" key="7">
    <source>
        <dbReference type="SAM" id="Phobius"/>
    </source>
</evidence>
<evidence type="ECO:0000313" key="9">
    <source>
        <dbReference type="Proteomes" id="UP001360560"/>
    </source>
</evidence>
<feature type="transmembrane region" description="Helical" evidence="7">
    <location>
        <begin position="287"/>
        <end position="305"/>
    </location>
</feature>
<organism evidence="8 9">
    <name type="scientific">Saccharomycopsis crataegensis</name>
    <dbReference type="NCBI Taxonomy" id="43959"/>
    <lineage>
        <taxon>Eukaryota</taxon>
        <taxon>Fungi</taxon>
        <taxon>Dikarya</taxon>
        <taxon>Ascomycota</taxon>
        <taxon>Saccharomycotina</taxon>
        <taxon>Saccharomycetes</taxon>
        <taxon>Saccharomycopsidaceae</taxon>
        <taxon>Saccharomycopsis</taxon>
    </lineage>
</organism>
<dbReference type="Proteomes" id="UP001360560">
    <property type="component" value="Unassembled WGS sequence"/>
</dbReference>
<dbReference type="GO" id="GO:0016020">
    <property type="term" value="C:membrane"/>
    <property type="evidence" value="ECO:0007669"/>
    <property type="project" value="UniProtKB-SubCell"/>
</dbReference>
<feature type="transmembrane region" description="Helical" evidence="7">
    <location>
        <begin position="108"/>
        <end position="132"/>
    </location>
</feature>
<reference evidence="8 9" key="1">
    <citation type="journal article" date="2023" name="Elife">
        <title>Identification of key yeast species and microbe-microbe interactions impacting larval growth of Drosophila in the wild.</title>
        <authorList>
            <person name="Mure A."/>
            <person name="Sugiura Y."/>
            <person name="Maeda R."/>
            <person name="Honda K."/>
            <person name="Sakurai N."/>
            <person name="Takahashi Y."/>
            <person name="Watada M."/>
            <person name="Katoh T."/>
            <person name="Gotoh A."/>
            <person name="Gotoh Y."/>
            <person name="Taniguchi I."/>
            <person name="Nakamura K."/>
            <person name="Hayashi T."/>
            <person name="Katayama T."/>
            <person name="Uemura T."/>
            <person name="Hattori Y."/>
        </authorList>
    </citation>
    <scope>NUCLEOTIDE SEQUENCE [LARGE SCALE GENOMIC DNA]</scope>
    <source>
        <strain evidence="8 9">SC-9</strain>
    </source>
</reference>
<keyword evidence="4 7" id="KW-1133">Transmembrane helix</keyword>
<protein>
    <submittedName>
        <fullName evidence="8">Erv29 protein</fullName>
    </submittedName>
</protein>
<comment type="subcellular location">
    <subcellularLocation>
        <location evidence="1">Membrane</location>
        <topology evidence="1">Multi-pass membrane protein</topology>
    </subcellularLocation>
</comment>
<keyword evidence="9" id="KW-1185">Reference proteome</keyword>
<evidence type="ECO:0000256" key="1">
    <source>
        <dbReference type="ARBA" id="ARBA00004141"/>
    </source>
</evidence>
<feature type="transmembrane region" description="Helical" evidence="7">
    <location>
        <begin position="254"/>
        <end position="275"/>
    </location>
</feature>
<comment type="similarity">
    <text evidence="2">Belongs to the SURF4 family.</text>
</comment>
<comment type="caution">
    <text evidence="8">The sequence shown here is derived from an EMBL/GenBank/DDBJ whole genome shotgun (WGS) entry which is preliminary data.</text>
</comment>
<dbReference type="GeneID" id="90071398"/>
<evidence type="ECO:0000256" key="4">
    <source>
        <dbReference type="ARBA" id="ARBA00022989"/>
    </source>
</evidence>
<evidence type="ECO:0000313" key="8">
    <source>
        <dbReference type="EMBL" id="GMM33419.1"/>
    </source>
</evidence>
<dbReference type="InterPro" id="IPR002995">
    <property type="entry name" value="Surf4"/>
</dbReference>